<dbReference type="Pfam" id="PF01607">
    <property type="entry name" value="CBM_14"/>
    <property type="match status" value="1"/>
</dbReference>
<feature type="domain" description="Chitin-binding type-2" evidence="2">
    <location>
        <begin position="31"/>
        <end position="90"/>
    </location>
</feature>
<dbReference type="OrthoDB" id="10065127at2759"/>
<evidence type="ECO:0000313" key="3">
    <source>
        <dbReference type="EMBL" id="CAF2977675.1"/>
    </source>
</evidence>
<dbReference type="Proteomes" id="UP000675881">
    <property type="component" value="Chromosome 6"/>
</dbReference>
<dbReference type="GO" id="GO:0005576">
    <property type="term" value="C:extracellular region"/>
    <property type="evidence" value="ECO:0007669"/>
    <property type="project" value="InterPro"/>
</dbReference>
<dbReference type="EMBL" id="HACA01000745">
    <property type="protein sequence ID" value="CDW18106.1"/>
    <property type="molecule type" value="Transcribed_RNA"/>
</dbReference>
<organism evidence="4">
    <name type="scientific">Lepeophtheirus salmonis</name>
    <name type="common">Salmon louse</name>
    <name type="synonym">Caligus salmonis</name>
    <dbReference type="NCBI Taxonomy" id="72036"/>
    <lineage>
        <taxon>Eukaryota</taxon>
        <taxon>Metazoa</taxon>
        <taxon>Ecdysozoa</taxon>
        <taxon>Arthropoda</taxon>
        <taxon>Crustacea</taxon>
        <taxon>Multicrustacea</taxon>
        <taxon>Hexanauplia</taxon>
        <taxon>Copepoda</taxon>
        <taxon>Siphonostomatoida</taxon>
        <taxon>Caligidae</taxon>
        <taxon>Lepeophtheirus</taxon>
    </lineage>
</organism>
<accession>A0A0K2SXV6</accession>
<dbReference type="EMBL" id="HG994585">
    <property type="protein sequence ID" value="CAF2977675.1"/>
    <property type="molecule type" value="Genomic_DNA"/>
</dbReference>
<dbReference type="PANTHER" id="PTHR22933:SF43">
    <property type="entry name" value="LP10131P"/>
    <property type="match status" value="1"/>
</dbReference>
<evidence type="ECO:0000313" key="5">
    <source>
        <dbReference type="Proteomes" id="UP000675881"/>
    </source>
</evidence>
<feature type="non-terminal residue" evidence="4">
    <location>
        <position position="110"/>
    </location>
</feature>
<feature type="signal peptide" evidence="1">
    <location>
        <begin position="1"/>
        <end position="20"/>
    </location>
</feature>
<name>A0A0K2SXV6_LEPSM</name>
<dbReference type="InterPro" id="IPR002557">
    <property type="entry name" value="Chitin-bd_dom"/>
</dbReference>
<dbReference type="SMART" id="SM00494">
    <property type="entry name" value="ChtBD2"/>
    <property type="match status" value="1"/>
</dbReference>
<dbReference type="InterPro" id="IPR052976">
    <property type="entry name" value="Scoloptoxin-like"/>
</dbReference>
<reference evidence="4" key="1">
    <citation type="submission" date="2014-05" db="EMBL/GenBank/DDBJ databases">
        <authorList>
            <person name="Chronopoulou M."/>
        </authorList>
    </citation>
    <scope>NUCLEOTIDE SEQUENCE</scope>
    <source>
        <tissue evidence="4">Whole organism</tissue>
    </source>
</reference>
<protein>
    <submittedName>
        <fullName evidence="3">(salmon louse) hypothetical protein</fullName>
    </submittedName>
</protein>
<evidence type="ECO:0000256" key="1">
    <source>
        <dbReference type="SAM" id="SignalP"/>
    </source>
</evidence>
<feature type="chain" id="PRO_5033719080" evidence="1">
    <location>
        <begin position="21"/>
        <end position="110"/>
    </location>
</feature>
<evidence type="ECO:0000313" key="4">
    <source>
        <dbReference type="EMBL" id="CDW18106.1"/>
    </source>
</evidence>
<proteinExistence type="predicted"/>
<sequence>MKTQICLSLISIALIAFAVSQDLIELPSDLSFSCDGRSYGYYADPSTNCQVFHICLGDGDVKWTFLCPNQTIFNQEYFVCDYAINVDCGSAESFYTLNENFGVVEDSVRK</sequence>
<dbReference type="Gene3D" id="2.170.140.10">
    <property type="entry name" value="Chitin binding domain"/>
    <property type="match status" value="1"/>
</dbReference>
<dbReference type="PANTHER" id="PTHR22933">
    <property type="entry name" value="FI18007P1-RELATED"/>
    <property type="match status" value="1"/>
</dbReference>
<keyword evidence="5" id="KW-1185">Reference proteome</keyword>
<reference evidence="3" key="2">
    <citation type="submission" date="2021-02" db="EMBL/GenBank/DDBJ databases">
        <authorList>
            <person name="Bekaert M."/>
        </authorList>
    </citation>
    <scope>NUCLEOTIDE SEQUENCE</scope>
    <source>
        <strain evidence="3">IoA-00</strain>
    </source>
</reference>
<keyword evidence="1" id="KW-0732">Signal</keyword>
<dbReference type="SUPFAM" id="SSF57625">
    <property type="entry name" value="Invertebrate chitin-binding proteins"/>
    <property type="match status" value="1"/>
</dbReference>
<gene>
    <name evidence="3" type="ORF">LSAA_12093</name>
</gene>
<dbReference type="InterPro" id="IPR036508">
    <property type="entry name" value="Chitin-bd_dom_sf"/>
</dbReference>
<evidence type="ECO:0000259" key="2">
    <source>
        <dbReference type="PROSITE" id="PS50940"/>
    </source>
</evidence>
<dbReference type="PROSITE" id="PS50940">
    <property type="entry name" value="CHIT_BIND_II"/>
    <property type="match status" value="1"/>
</dbReference>
<dbReference type="GO" id="GO:0008061">
    <property type="term" value="F:chitin binding"/>
    <property type="evidence" value="ECO:0007669"/>
    <property type="project" value="InterPro"/>
</dbReference>
<dbReference type="AlphaFoldDB" id="A0A0K2SXV6"/>